<protein>
    <submittedName>
        <fullName evidence="9">ABC transporter permease</fullName>
    </submittedName>
</protein>
<dbReference type="EMBL" id="JBBKZV010000014">
    <property type="protein sequence ID" value="MEJ8824520.1"/>
    <property type="molecule type" value="Genomic_DNA"/>
</dbReference>
<feature type="transmembrane region" description="Helical" evidence="7">
    <location>
        <begin position="123"/>
        <end position="145"/>
    </location>
</feature>
<feature type="transmembrane region" description="Helical" evidence="7">
    <location>
        <begin position="242"/>
        <end position="268"/>
    </location>
</feature>
<dbReference type="PANTHER" id="PTHR30151">
    <property type="entry name" value="ALKANE SULFONATE ABC TRANSPORTER-RELATED, MEMBRANE SUBUNIT"/>
    <property type="match status" value="1"/>
</dbReference>
<evidence type="ECO:0000256" key="2">
    <source>
        <dbReference type="ARBA" id="ARBA00022448"/>
    </source>
</evidence>
<evidence type="ECO:0000256" key="6">
    <source>
        <dbReference type="ARBA" id="ARBA00023136"/>
    </source>
</evidence>
<gene>
    <name evidence="9" type="ORF">WKW80_21190</name>
</gene>
<dbReference type="Pfam" id="PF00528">
    <property type="entry name" value="BPD_transp_1"/>
    <property type="match status" value="1"/>
</dbReference>
<dbReference type="Gene3D" id="1.10.3720.10">
    <property type="entry name" value="MetI-like"/>
    <property type="match status" value="1"/>
</dbReference>
<proteinExistence type="inferred from homology"/>
<evidence type="ECO:0000256" key="7">
    <source>
        <dbReference type="RuleBase" id="RU363032"/>
    </source>
</evidence>
<reference evidence="9 10" key="1">
    <citation type="submission" date="2024-03" db="EMBL/GenBank/DDBJ databases">
        <title>Novel species of the genus Variovorax.</title>
        <authorList>
            <person name="Liu Q."/>
            <person name="Xin Y.-H."/>
        </authorList>
    </citation>
    <scope>NUCLEOTIDE SEQUENCE [LARGE SCALE GENOMIC DNA]</scope>
    <source>
        <strain evidence="9 10">KACC 18501</strain>
    </source>
</reference>
<dbReference type="Proteomes" id="UP001363010">
    <property type="component" value="Unassembled WGS sequence"/>
</dbReference>
<evidence type="ECO:0000256" key="1">
    <source>
        <dbReference type="ARBA" id="ARBA00004651"/>
    </source>
</evidence>
<keyword evidence="4 7" id="KW-0812">Transmembrane</keyword>
<evidence type="ECO:0000256" key="4">
    <source>
        <dbReference type="ARBA" id="ARBA00022692"/>
    </source>
</evidence>
<keyword evidence="5 7" id="KW-1133">Transmembrane helix</keyword>
<evidence type="ECO:0000313" key="9">
    <source>
        <dbReference type="EMBL" id="MEJ8824520.1"/>
    </source>
</evidence>
<name>A0ABU8W3Q7_9BURK</name>
<dbReference type="PANTHER" id="PTHR30151:SF25">
    <property type="entry name" value="TAURINE TRANSPORT SYSTEM PERMEASE PROTEIN TAUC"/>
    <property type="match status" value="1"/>
</dbReference>
<dbReference type="SUPFAM" id="SSF161098">
    <property type="entry name" value="MetI-like"/>
    <property type="match status" value="1"/>
</dbReference>
<keyword evidence="2 7" id="KW-0813">Transport</keyword>
<evidence type="ECO:0000256" key="3">
    <source>
        <dbReference type="ARBA" id="ARBA00022475"/>
    </source>
</evidence>
<keyword evidence="3" id="KW-1003">Cell membrane</keyword>
<sequence>MTPAQLMHQRRTAAASGWGSGVAVFFGSARRALIAIGALLLVWWAVTDGTGLISNVRFPSPSETWVAWQQILLEGYSSARWHEHVIRSVTLVTVGFVVASSLGVALGLAMGSSRTIEALVNPAFLFLRPIPPLAWIPLAIVWLGLGDSAKVMVIFVAAFVPSVINSFSGVRQIDKPLLEASAMLDVKGWRYWKEVLIPGALPSIFTGLRLSLQASWTTLVAAELVGAVAGLGQILNQGAQDIYTAMILVGMISVALCGWLMTLALGWIEGRVMPWRAQ</sequence>
<dbReference type="InterPro" id="IPR035906">
    <property type="entry name" value="MetI-like_sf"/>
</dbReference>
<dbReference type="PROSITE" id="PS50928">
    <property type="entry name" value="ABC_TM1"/>
    <property type="match status" value="1"/>
</dbReference>
<organism evidence="9 10">
    <name type="scientific">Variovorax humicola</name>
    <dbReference type="NCBI Taxonomy" id="1769758"/>
    <lineage>
        <taxon>Bacteria</taxon>
        <taxon>Pseudomonadati</taxon>
        <taxon>Pseudomonadota</taxon>
        <taxon>Betaproteobacteria</taxon>
        <taxon>Burkholderiales</taxon>
        <taxon>Comamonadaceae</taxon>
        <taxon>Variovorax</taxon>
    </lineage>
</organism>
<keyword evidence="10" id="KW-1185">Reference proteome</keyword>
<dbReference type="CDD" id="cd06261">
    <property type="entry name" value="TM_PBP2"/>
    <property type="match status" value="1"/>
</dbReference>
<evidence type="ECO:0000256" key="5">
    <source>
        <dbReference type="ARBA" id="ARBA00022989"/>
    </source>
</evidence>
<feature type="domain" description="ABC transmembrane type-1" evidence="8">
    <location>
        <begin position="85"/>
        <end position="264"/>
    </location>
</feature>
<comment type="caution">
    <text evidence="9">The sequence shown here is derived from an EMBL/GenBank/DDBJ whole genome shotgun (WGS) entry which is preliminary data.</text>
</comment>
<feature type="transmembrane region" description="Helical" evidence="7">
    <location>
        <begin position="85"/>
        <end position="111"/>
    </location>
</feature>
<comment type="subcellular location">
    <subcellularLocation>
        <location evidence="1 7">Cell membrane</location>
        <topology evidence="1 7">Multi-pass membrane protein</topology>
    </subcellularLocation>
</comment>
<feature type="transmembrane region" description="Helical" evidence="7">
    <location>
        <begin position="151"/>
        <end position="170"/>
    </location>
</feature>
<evidence type="ECO:0000259" key="8">
    <source>
        <dbReference type="PROSITE" id="PS50928"/>
    </source>
</evidence>
<dbReference type="RefSeq" id="WP_340365543.1">
    <property type="nucleotide sequence ID" value="NZ_JBBKZV010000014.1"/>
</dbReference>
<keyword evidence="6 7" id="KW-0472">Membrane</keyword>
<comment type="similarity">
    <text evidence="7">Belongs to the binding-protein-dependent transport system permease family.</text>
</comment>
<accession>A0ABU8W3Q7</accession>
<feature type="transmembrane region" description="Helical" evidence="7">
    <location>
        <begin position="216"/>
        <end position="235"/>
    </location>
</feature>
<feature type="transmembrane region" description="Helical" evidence="7">
    <location>
        <begin position="21"/>
        <end position="46"/>
    </location>
</feature>
<evidence type="ECO:0000313" key="10">
    <source>
        <dbReference type="Proteomes" id="UP001363010"/>
    </source>
</evidence>
<dbReference type="InterPro" id="IPR000515">
    <property type="entry name" value="MetI-like"/>
</dbReference>